<dbReference type="GO" id="GO:0005829">
    <property type="term" value="C:cytosol"/>
    <property type="evidence" value="ECO:0007669"/>
    <property type="project" value="TreeGrafter"/>
</dbReference>
<dbReference type="InterPro" id="IPR008144">
    <property type="entry name" value="Guanylate_kin-like_dom"/>
</dbReference>
<evidence type="ECO:0000256" key="1">
    <source>
        <dbReference type="ARBA" id="ARBA00005790"/>
    </source>
</evidence>
<dbReference type="GO" id="GO:0004385">
    <property type="term" value="F:GMP kinase activity"/>
    <property type="evidence" value="ECO:0007669"/>
    <property type="project" value="TreeGrafter"/>
</dbReference>
<name>A0A1F7XVS1_9BACT</name>
<organism evidence="5 6">
    <name type="scientific">Candidatus Woesebacteria bacterium RIFCSPHIGHO2_01_FULL_38_26b</name>
    <dbReference type="NCBI Taxonomy" id="1802491"/>
    <lineage>
        <taxon>Bacteria</taxon>
        <taxon>Candidatus Woeseibacteriota</taxon>
    </lineage>
</organism>
<dbReference type="AlphaFoldDB" id="A0A1F7XVS1"/>
<dbReference type="PROSITE" id="PS50052">
    <property type="entry name" value="GUANYLATE_KINASE_2"/>
    <property type="match status" value="1"/>
</dbReference>
<feature type="domain" description="Guanylate kinase-like" evidence="4">
    <location>
        <begin position="8"/>
        <end position="206"/>
    </location>
</feature>
<keyword evidence="2" id="KW-0808">Transferase</keyword>
<dbReference type="EMBL" id="MGGD01000080">
    <property type="protein sequence ID" value="OGM19131.1"/>
    <property type="molecule type" value="Genomic_DNA"/>
</dbReference>
<evidence type="ECO:0000256" key="3">
    <source>
        <dbReference type="ARBA" id="ARBA00022777"/>
    </source>
</evidence>
<dbReference type="Pfam" id="PF00625">
    <property type="entry name" value="Guanylate_kin"/>
    <property type="match status" value="1"/>
</dbReference>
<dbReference type="PANTHER" id="PTHR23117">
    <property type="entry name" value="GUANYLATE KINASE-RELATED"/>
    <property type="match status" value="1"/>
</dbReference>
<gene>
    <name evidence="5" type="ORF">A2771_01350</name>
</gene>
<dbReference type="PANTHER" id="PTHR23117:SF13">
    <property type="entry name" value="GUANYLATE KINASE"/>
    <property type="match status" value="1"/>
</dbReference>
<dbReference type="SUPFAM" id="SSF52540">
    <property type="entry name" value="P-loop containing nucleoside triphosphate hydrolases"/>
    <property type="match status" value="1"/>
</dbReference>
<reference evidence="5 6" key="1">
    <citation type="journal article" date="2016" name="Nat. Commun.">
        <title>Thousands of microbial genomes shed light on interconnected biogeochemical processes in an aquifer system.</title>
        <authorList>
            <person name="Anantharaman K."/>
            <person name="Brown C.T."/>
            <person name="Hug L.A."/>
            <person name="Sharon I."/>
            <person name="Castelle C.J."/>
            <person name="Probst A.J."/>
            <person name="Thomas B.C."/>
            <person name="Singh A."/>
            <person name="Wilkins M.J."/>
            <person name="Karaoz U."/>
            <person name="Brodie E.L."/>
            <person name="Williams K.H."/>
            <person name="Hubbard S.S."/>
            <person name="Banfield J.F."/>
        </authorList>
    </citation>
    <scope>NUCLEOTIDE SEQUENCE [LARGE SCALE GENOMIC DNA]</scope>
</reference>
<comment type="caution">
    <text evidence="5">The sequence shown here is derived from an EMBL/GenBank/DDBJ whole genome shotgun (WGS) entry which is preliminary data.</text>
</comment>
<evidence type="ECO:0000313" key="6">
    <source>
        <dbReference type="Proteomes" id="UP000176741"/>
    </source>
</evidence>
<proteinExistence type="inferred from homology"/>
<dbReference type="Gene3D" id="3.40.50.300">
    <property type="entry name" value="P-loop containing nucleotide triphosphate hydrolases"/>
    <property type="match status" value="1"/>
</dbReference>
<sequence>MKSAKKIGKLLVITGLSGSGKDTIIDEFLSRFPHYRRLVTLTDRNPREGEIEGIHYYFVSPEELDSLYRKNMLVEKPLKYGTSRKATPKHEFKKILKDGNHLVWRIDTSLAAGVASGEFFKRIFSVTEYELLKQATKVVFVKASIDDLKIRRQFRDKTQHDQSNYSRRDEHDKLTLKKYESHFEHIVVNKTGKLKESVDHVVEVIGEKPNPE</sequence>
<dbReference type="InterPro" id="IPR008145">
    <property type="entry name" value="GK/Ca_channel_bsu"/>
</dbReference>
<dbReference type="InterPro" id="IPR027417">
    <property type="entry name" value="P-loop_NTPase"/>
</dbReference>
<keyword evidence="3" id="KW-0418">Kinase</keyword>
<evidence type="ECO:0000256" key="2">
    <source>
        <dbReference type="ARBA" id="ARBA00022679"/>
    </source>
</evidence>
<dbReference type="Proteomes" id="UP000176741">
    <property type="component" value="Unassembled WGS sequence"/>
</dbReference>
<evidence type="ECO:0000259" key="4">
    <source>
        <dbReference type="PROSITE" id="PS50052"/>
    </source>
</evidence>
<accession>A0A1F7XVS1</accession>
<dbReference type="SMART" id="SM00072">
    <property type="entry name" value="GuKc"/>
    <property type="match status" value="1"/>
</dbReference>
<protein>
    <recommendedName>
        <fullName evidence="4">Guanylate kinase-like domain-containing protein</fullName>
    </recommendedName>
</protein>
<comment type="similarity">
    <text evidence="1">Belongs to the guanylate kinase family.</text>
</comment>
<evidence type="ECO:0000313" key="5">
    <source>
        <dbReference type="EMBL" id="OGM19131.1"/>
    </source>
</evidence>